<feature type="domain" description="Winged helix DNA-binding" evidence="1">
    <location>
        <begin position="15"/>
        <end position="94"/>
    </location>
</feature>
<dbReference type="RefSeq" id="WP_115833152.1">
    <property type="nucleotide sequence ID" value="NZ_QNUL01000024.1"/>
</dbReference>
<accession>A0A3D8Y5J5</accession>
<evidence type="ECO:0000313" key="2">
    <source>
        <dbReference type="EMBL" id="REA57853.1"/>
    </source>
</evidence>
<dbReference type="SUPFAM" id="SSF46785">
    <property type="entry name" value="Winged helix' DNA-binding domain"/>
    <property type="match status" value="1"/>
</dbReference>
<dbReference type="EMBL" id="QNUL01000024">
    <property type="protein sequence ID" value="REA57853.1"/>
    <property type="molecule type" value="Genomic_DNA"/>
</dbReference>
<proteinExistence type="predicted"/>
<comment type="caution">
    <text evidence="2">The sequence shown here is derived from an EMBL/GenBank/DDBJ whole genome shotgun (WGS) entry which is preliminary data.</text>
</comment>
<evidence type="ECO:0000259" key="1">
    <source>
        <dbReference type="Pfam" id="PF13601"/>
    </source>
</evidence>
<dbReference type="PANTHER" id="PTHR37318:SF1">
    <property type="entry name" value="BSL7504 PROTEIN"/>
    <property type="match status" value="1"/>
</dbReference>
<evidence type="ECO:0000313" key="3">
    <source>
        <dbReference type="Proteomes" id="UP000256373"/>
    </source>
</evidence>
<dbReference type="OrthoDB" id="9800369at2"/>
<dbReference type="AlphaFoldDB" id="A0A3D8Y5J5"/>
<dbReference type="Pfam" id="PF13601">
    <property type="entry name" value="HTH_34"/>
    <property type="match status" value="1"/>
</dbReference>
<name>A0A3D8Y5J5_9BACT</name>
<dbReference type="InterPro" id="IPR036388">
    <property type="entry name" value="WH-like_DNA-bd_sf"/>
</dbReference>
<dbReference type="InterPro" id="IPR036390">
    <property type="entry name" value="WH_DNA-bd_sf"/>
</dbReference>
<dbReference type="PANTHER" id="PTHR37318">
    <property type="entry name" value="BSL7504 PROTEIN"/>
    <property type="match status" value="1"/>
</dbReference>
<sequence>MDWLQKFNKVFESKIRLGLMSVLVVNESMSFNELKDLLELTDGNLASHLRALEDAKYLDVQKQFAGRKPLTTYRSTDIGQKAFAEHLSVLENMIRQSMAD</sequence>
<gene>
    <name evidence="2" type="ORF">DSL64_22260</name>
</gene>
<dbReference type="InterPro" id="IPR027395">
    <property type="entry name" value="WH_DNA-bd_dom"/>
</dbReference>
<dbReference type="Proteomes" id="UP000256373">
    <property type="component" value="Unassembled WGS sequence"/>
</dbReference>
<protein>
    <submittedName>
        <fullName evidence="2">Transcriptional regulator</fullName>
    </submittedName>
</protein>
<keyword evidence="3" id="KW-1185">Reference proteome</keyword>
<dbReference type="Gene3D" id="1.10.10.10">
    <property type="entry name" value="Winged helix-like DNA-binding domain superfamily/Winged helix DNA-binding domain"/>
    <property type="match status" value="1"/>
</dbReference>
<reference evidence="2 3" key="1">
    <citation type="submission" date="2018-07" db="EMBL/GenBank/DDBJ databases">
        <title>Dyadobacter roseus sp. nov., isolated from rose rhizosphere soil.</title>
        <authorList>
            <person name="Chen L."/>
        </authorList>
    </citation>
    <scope>NUCLEOTIDE SEQUENCE [LARGE SCALE GENOMIC DNA]</scope>
    <source>
        <strain evidence="2 3">RS19</strain>
    </source>
</reference>
<organism evidence="2 3">
    <name type="scientific">Dyadobacter luteus</name>
    <dbReference type="NCBI Taxonomy" id="2259619"/>
    <lineage>
        <taxon>Bacteria</taxon>
        <taxon>Pseudomonadati</taxon>
        <taxon>Bacteroidota</taxon>
        <taxon>Cytophagia</taxon>
        <taxon>Cytophagales</taxon>
        <taxon>Spirosomataceae</taxon>
        <taxon>Dyadobacter</taxon>
    </lineage>
</organism>